<dbReference type="Gene3D" id="3.40.1090.10">
    <property type="entry name" value="Cytosolic phospholipase A2 catalytic domain"/>
    <property type="match status" value="1"/>
</dbReference>
<reference evidence="5" key="1">
    <citation type="journal article" date="2014" name="Front. Microbiol.">
        <title>High frequency of phylogenetically diverse reductive dehalogenase-homologous genes in deep subseafloor sedimentary metagenomes.</title>
        <authorList>
            <person name="Kawai M."/>
            <person name="Futagami T."/>
            <person name="Toyoda A."/>
            <person name="Takaki Y."/>
            <person name="Nishi S."/>
            <person name="Hori S."/>
            <person name="Arai W."/>
            <person name="Tsubouchi T."/>
            <person name="Morono Y."/>
            <person name="Uchiyama I."/>
            <person name="Ito T."/>
            <person name="Fujiyama A."/>
            <person name="Inagaki F."/>
            <person name="Takami H."/>
        </authorList>
    </citation>
    <scope>NUCLEOTIDE SEQUENCE</scope>
    <source>
        <strain evidence="5">Expedition CK06-06</strain>
    </source>
</reference>
<organism evidence="5">
    <name type="scientific">marine sediment metagenome</name>
    <dbReference type="NCBI Taxonomy" id="412755"/>
    <lineage>
        <taxon>unclassified sequences</taxon>
        <taxon>metagenomes</taxon>
        <taxon>ecological metagenomes</taxon>
    </lineage>
</organism>
<evidence type="ECO:0000256" key="1">
    <source>
        <dbReference type="ARBA" id="ARBA00022801"/>
    </source>
</evidence>
<evidence type="ECO:0000256" key="2">
    <source>
        <dbReference type="ARBA" id="ARBA00022963"/>
    </source>
</evidence>
<comment type="caution">
    <text evidence="5">The sequence shown here is derived from an EMBL/GenBank/DDBJ whole genome shotgun (WGS) entry which is preliminary data.</text>
</comment>
<feature type="non-terminal residue" evidence="5">
    <location>
        <position position="86"/>
    </location>
</feature>
<dbReference type="PANTHER" id="PTHR14226:SF29">
    <property type="entry name" value="NEUROPATHY TARGET ESTERASE SWS"/>
    <property type="match status" value="1"/>
</dbReference>
<name>X1D2I6_9ZZZZ</name>
<dbReference type="Pfam" id="PF01734">
    <property type="entry name" value="Patatin"/>
    <property type="match status" value="1"/>
</dbReference>
<keyword evidence="1" id="KW-0378">Hydrolase</keyword>
<proteinExistence type="predicted"/>
<dbReference type="GO" id="GO:0016042">
    <property type="term" value="P:lipid catabolic process"/>
    <property type="evidence" value="ECO:0007669"/>
    <property type="project" value="UniProtKB-KW"/>
</dbReference>
<dbReference type="PANTHER" id="PTHR14226">
    <property type="entry name" value="NEUROPATHY TARGET ESTERASE/SWISS CHEESE D.MELANOGASTER"/>
    <property type="match status" value="1"/>
</dbReference>
<dbReference type="EMBL" id="BART01030120">
    <property type="protein sequence ID" value="GAH14397.1"/>
    <property type="molecule type" value="Genomic_DNA"/>
</dbReference>
<dbReference type="InterPro" id="IPR050301">
    <property type="entry name" value="NTE"/>
</dbReference>
<evidence type="ECO:0000259" key="4">
    <source>
        <dbReference type="PROSITE" id="PS51635"/>
    </source>
</evidence>
<dbReference type="GO" id="GO:0016787">
    <property type="term" value="F:hydrolase activity"/>
    <property type="evidence" value="ECO:0007669"/>
    <property type="project" value="UniProtKB-KW"/>
</dbReference>
<protein>
    <recommendedName>
        <fullName evidence="4">PNPLA domain-containing protein</fullName>
    </recommendedName>
</protein>
<dbReference type="PROSITE" id="PS51635">
    <property type="entry name" value="PNPLA"/>
    <property type="match status" value="1"/>
</dbReference>
<dbReference type="SUPFAM" id="SSF52151">
    <property type="entry name" value="FabD/lysophospholipase-like"/>
    <property type="match status" value="1"/>
</dbReference>
<dbReference type="InterPro" id="IPR002641">
    <property type="entry name" value="PNPLA_dom"/>
</dbReference>
<sequence>MHIFSLIKKHLYFFVFCFLLIAPQLIFAQDNKPKVALVLSGGGAKGIAHIPTLQLLDSLGIVPDLIVGTSMGSVVGGLYALGYSGD</sequence>
<dbReference type="InterPro" id="IPR016035">
    <property type="entry name" value="Acyl_Trfase/lysoPLipase"/>
</dbReference>
<dbReference type="AlphaFoldDB" id="X1D2I6"/>
<evidence type="ECO:0000313" key="5">
    <source>
        <dbReference type="EMBL" id="GAH14397.1"/>
    </source>
</evidence>
<accession>X1D2I6</accession>
<evidence type="ECO:0000256" key="3">
    <source>
        <dbReference type="ARBA" id="ARBA00023098"/>
    </source>
</evidence>
<keyword evidence="3" id="KW-0443">Lipid metabolism</keyword>
<keyword evidence="2" id="KW-0442">Lipid degradation</keyword>
<feature type="domain" description="PNPLA" evidence="4">
    <location>
        <begin position="37"/>
        <end position="86"/>
    </location>
</feature>
<gene>
    <name evidence="5" type="ORF">S01H4_52670</name>
</gene>